<evidence type="ECO:0000256" key="9">
    <source>
        <dbReference type="ARBA" id="ARBA00046047"/>
    </source>
</evidence>
<feature type="domain" description="AB hydrolase-1" evidence="12">
    <location>
        <begin position="54"/>
        <end position="243"/>
    </location>
</feature>
<evidence type="ECO:0000259" key="12">
    <source>
        <dbReference type="Pfam" id="PF12697"/>
    </source>
</evidence>
<evidence type="ECO:0000256" key="6">
    <source>
        <dbReference type="ARBA" id="ARBA00041520"/>
    </source>
</evidence>
<dbReference type="GO" id="GO:0102390">
    <property type="term" value="F:mycophenolic acid acyl-glucuronide esterase activity"/>
    <property type="evidence" value="ECO:0007669"/>
    <property type="project" value="UniProtKB-EC"/>
</dbReference>
<comment type="catalytic activity">
    <reaction evidence="11">
        <text>mycophenolic acid O-acyl-beta-D-glucuronide + H2O = mycophenolate + D-glucuronate + H(+)</text>
        <dbReference type="Rhea" id="RHEA:34179"/>
        <dbReference type="ChEBI" id="CHEBI:15377"/>
        <dbReference type="ChEBI" id="CHEBI:15378"/>
        <dbReference type="ChEBI" id="CHEBI:58720"/>
        <dbReference type="ChEBI" id="CHEBI:62932"/>
        <dbReference type="ChEBI" id="CHEBI:66982"/>
        <dbReference type="EC" id="3.1.1.93"/>
    </reaction>
    <physiologicalReaction direction="left-to-right" evidence="11">
        <dbReference type="Rhea" id="RHEA:34180"/>
    </physiologicalReaction>
</comment>
<evidence type="ECO:0000313" key="14">
    <source>
        <dbReference type="Proteomes" id="UP000008207"/>
    </source>
</evidence>
<dbReference type="RefSeq" id="WP_015931239.1">
    <property type="nucleotide sequence ID" value="NC_011894.1"/>
</dbReference>
<reference evidence="13 14" key="1">
    <citation type="submission" date="2009-01" db="EMBL/GenBank/DDBJ databases">
        <title>Complete sequence of chromosome of Methylobacterium nodulans ORS 2060.</title>
        <authorList>
            <consortium name="US DOE Joint Genome Institute"/>
            <person name="Lucas S."/>
            <person name="Copeland A."/>
            <person name="Lapidus A."/>
            <person name="Glavina del Rio T."/>
            <person name="Dalin E."/>
            <person name="Tice H."/>
            <person name="Bruce D."/>
            <person name="Goodwin L."/>
            <person name="Pitluck S."/>
            <person name="Sims D."/>
            <person name="Brettin T."/>
            <person name="Detter J.C."/>
            <person name="Han C."/>
            <person name="Larimer F."/>
            <person name="Land M."/>
            <person name="Hauser L."/>
            <person name="Kyrpides N."/>
            <person name="Ivanova N."/>
            <person name="Marx C.J."/>
            <person name="Richardson P."/>
        </authorList>
    </citation>
    <scope>NUCLEOTIDE SEQUENCE [LARGE SCALE GENOMIC DNA]</scope>
    <source>
        <strain evidence="14">LMG 21967 / CNCM I-2342 / ORS 2060</strain>
    </source>
</reference>
<organism evidence="13 14">
    <name type="scientific">Methylobacterium nodulans (strain LMG 21967 / CNCM I-2342 / ORS 2060)</name>
    <dbReference type="NCBI Taxonomy" id="460265"/>
    <lineage>
        <taxon>Bacteria</taxon>
        <taxon>Pseudomonadati</taxon>
        <taxon>Pseudomonadota</taxon>
        <taxon>Alphaproteobacteria</taxon>
        <taxon>Hyphomicrobiales</taxon>
        <taxon>Methylobacteriaceae</taxon>
        <taxon>Methylobacterium</taxon>
    </lineage>
</organism>
<dbReference type="Proteomes" id="UP000008207">
    <property type="component" value="Chromosome"/>
</dbReference>
<protein>
    <recommendedName>
        <fullName evidence="5">Palmitoyl-protein thioesterase ABHD10, mitochondrial</fullName>
        <ecNumber evidence="4">3.1.1.93</ecNumber>
        <ecNumber evidence="1">3.1.2.22</ecNumber>
    </recommendedName>
    <alternativeName>
        <fullName evidence="7">Acyl-protein thioesterase ABHD10</fullName>
    </alternativeName>
    <alternativeName>
        <fullName evidence="8">Alpha/beta hydrolase domain-containing protein 10</fullName>
    </alternativeName>
    <alternativeName>
        <fullName evidence="6">Mycophenolic acid acyl-glucuronide esterase, mitochondrial</fullName>
    </alternativeName>
</protein>
<dbReference type="KEGG" id="mno:Mnod_4740"/>
<dbReference type="InterPro" id="IPR000073">
    <property type="entry name" value="AB_hydrolase_1"/>
</dbReference>
<keyword evidence="2" id="KW-0378">Hydrolase</keyword>
<evidence type="ECO:0000256" key="5">
    <source>
        <dbReference type="ARBA" id="ARBA00039314"/>
    </source>
</evidence>
<evidence type="ECO:0000256" key="1">
    <source>
        <dbReference type="ARBA" id="ARBA00012423"/>
    </source>
</evidence>
<dbReference type="EC" id="3.1.2.22" evidence="1"/>
<evidence type="ECO:0000256" key="8">
    <source>
        <dbReference type="ARBA" id="ARBA00042704"/>
    </source>
</evidence>
<dbReference type="Gene3D" id="3.40.50.1820">
    <property type="entry name" value="alpha/beta hydrolase"/>
    <property type="match status" value="1"/>
</dbReference>
<dbReference type="STRING" id="460265.Mnod_4740"/>
<dbReference type="EC" id="3.1.1.93" evidence="4"/>
<comment type="function">
    <text evidence="9">Acts as an acyl-protein thioesterase that hydrolyzes fatty acids from acylated residues in proteins. Regulates the mitochondrial S-depalmitoylation of the nucleophilic active site residue of peroxiredoxin-5/PRDX5, a key antioxidant protein, therefore modulating mitochondrial antioxidant ability. Also catalyzes the deglucuronidation of mycophenolic acid acyl-glucuronide, an active metabolite of the immunosuppressant drug mycophenolate.</text>
</comment>
<dbReference type="InterPro" id="IPR052382">
    <property type="entry name" value="ABHD10_acyl-thioesterase"/>
</dbReference>
<dbReference type="InterPro" id="IPR029058">
    <property type="entry name" value="AB_hydrolase_fold"/>
</dbReference>
<evidence type="ECO:0000256" key="10">
    <source>
        <dbReference type="ARBA" id="ARBA00047409"/>
    </source>
</evidence>
<dbReference type="PANTHER" id="PTHR16138:SF7">
    <property type="entry name" value="PALMITOYL-PROTEIN THIOESTERASE ABHD10, MITOCHONDRIAL"/>
    <property type="match status" value="1"/>
</dbReference>
<proteinExistence type="predicted"/>
<evidence type="ECO:0000313" key="13">
    <source>
        <dbReference type="EMBL" id="ACL59605.1"/>
    </source>
</evidence>
<dbReference type="SUPFAM" id="SSF53474">
    <property type="entry name" value="alpha/beta-Hydrolases"/>
    <property type="match status" value="1"/>
</dbReference>
<dbReference type="AlphaFoldDB" id="B8IFP5"/>
<evidence type="ECO:0000256" key="2">
    <source>
        <dbReference type="ARBA" id="ARBA00022801"/>
    </source>
</evidence>
<keyword evidence="14" id="KW-1185">Reference proteome</keyword>
<evidence type="ECO:0000256" key="11">
    <source>
        <dbReference type="ARBA" id="ARBA00047972"/>
    </source>
</evidence>
<evidence type="ECO:0000256" key="3">
    <source>
        <dbReference type="ARBA" id="ARBA00022946"/>
    </source>
</evidence>
<dbReference type="Pfam" id="PF12697">
    <property type="entry name" value="Abhydrolase_6"/>
    <property type="match status" value="1"/>
</dbReference>
<sequence>MDQSTRPATLMPVASGGRTRHIATLVREGKGPPVVWLGGFRSDMRATKAEALDAWAAARGRAFVRFDYGGHGESDGNFADFTISDWLQDAEAVIGRHAAERPVLVGSSMGGWIALLAARRLRPAGLVLIAPATDFTETLMWAQFSGAIRRQISQEGVWLRDSAYSPEPTPVTRALIEDGRQHLLLDGPIDPGCPVHILQGMADPDVPWPHAMRLVERLPAHGVVLTLVKDGDHRLSDPANLARLTAAVEGIA</sequence>
<dbReference type="OrthoDB" id="9813296at2"/>
<dbReference type="GO" id="GO:0008474">
    <property type="term" value="F:palmitoyl-(protein) hydrolase activity"/>
    <property type="evidence" value="ECO:0007669"/>
    <property type="project" value="UniProtKB-EC"/>
</dbReference>
<dbReference type="PANTHER" id="PTHR16138">
    <property type="entry name" value="MYCOPHENOLIC ACID ACYL-GLUCURONIDE ESTERASE, MITOCHONDRIAL"/>
    <property type="match status" value="1"/>
</dbReference>
<comment type="catalytic activity">
    <reaction evidence="10">
        <text>S-hexadecanoyl-L-cysteinyl-[protein] + H2O = L-cysteinyl-[protein] + hexadecanoate + H(+)</text>
        <dbReference type="Rhea" id="RHEA:19233"/>
        <dbReference type="Rhea" id="RHEA-COMP:10131"/>
        <dbReference type="Rhea" id="RHEA-COMP:11032"/>
        <dbReference type="ChEBI" id="CHEBI:7896"/>
        <dbReference type="ChEBI" id="CHEBI:15377"/>
        <dbReference type="ChEBI" id="CHEBI:15378"/>
        <dbReference type="ChEBI" id="CHEBI:29950"/>
        <dbReference type="ChEBI" id="CHEBI:74151"/>
        <dbReference type="EC" id="3.1.2.22"/>
    </reaction>
    <physiologicalReaction direction="left-to-right" evidence="10">
        <dbReference type="Rhea" id="RHEA:19234"/>
    </physiologicalReaction>
</comment>
<name>B8IFP5_METNO</name>
<accession>B8IFP5</accession>
<evidence type="ECO:0000256" key="4">
    <source>
        <dbReference type="ARBA" id="ARBA00039132"/>
    </source>
</evidence>
<dbReference type="EMBL" id="CP001349">
    <property type="protein sequence ID" value="ACL59605.1"/>
    <property type="molecule type" value="Genomic_DNA"/>
</dbReference>
<evidence type="ECO:0000256" key="7">
    <source>
        <dbReference type="ARBA" id="ARBA00042645"/>
    </source>
</evidence>
<keyword evidence="3" id="KW-0809">Transit peptide</keyword>
<gene>
    <name evidence="13" type="ordered locus">Mnod_4740</name>
</gene>
<dbReference type="eggNOG" id="COG1073">
    <property type="taxonomic scope" value="Bacteria"/>
</dbReference>
<dbReference type="HOGENOM" id="CLU_066961_0_0_5"/>